<dbReference type="Proteomes" id="UP000746612">
    <property type="component" value="Unassembled WGS sequence"/>
</dbReference>
<dbReference type="EMBL" id="CAAKMV010000122">
    <property type="protein sequence ID" value="VIO56046.1"/>
    <property type="molecule type" value="Genomic_DNA"/>
</dbReference>
<name>A0A4E9E788_GIBZA</name>
<reference evidence="2" key="2">
    <citation type="submission" date="2021-03" db="EMBL/GenBank/DDBJ databases">
        <authorList>
            <person name="Alouane T."/>
            <person name="Langin T."/>
            <person name="Bonhomme L."/>
        </authorList>
    </citation>
    <scope>NUCLEOTIDE SEQUENCE</scope>
    <source>
        <strain evidence="2">MDC_Fg202</strain>
    </source>
</reference>
<feature type="transmembrane region" description="Helical" evidence="1">
    <location>
        <begin position="71"/>
        <end position="92"/>
    </location>
</feature>
<keyword evidence="1" id="KW-1133">Transmembrane helix</keyword>
<organism evidence="3">
    <name type="scientific">Gibberella zeae</name>
    <name type="common">Wheat head blight fungus</name>
    <name type="synonym">Fusarium graminearum</name>
    <dbReference type="NCBI Taxonomy" id="5518"/>
    <lineage>
        <taxon>Eukaryota</taxon>
        <taxon>Fungi</taxon>
        <taxon>Dikarya</taxon>
        <taxon>Ascomycota</taxon>
        <taxon>Pezizomycotina</taxon>
        <taxon>Sordariomycetes</taxon>
        <taxon>Hypocreomycetidae</taxon>
        <taxon>Hypocreales</taxon>
        <taxon>Nectriaceae</taxon>
        <taxon>Fusarium</taxon>
    </lineage>
</organism>
<reference evidence="3" key="1">
    <citation type="submission" date="2019-04" db="EMBL/GenBank/DDBJ databases">
        <authorList>
            <person name="Melise S."/>
            <person name="Noan J."/>
            <person name="Okalmin O."/>
        </authorList>
    </citation>
    <scope>NUCLEOTIDE SEQUENCE</scope>
    <source>
        <strain evidence="3">FN9</strain>
    </source>
</reference>
<keyword evidence="1" id="KW-0812">Transmembrane</keyword>
<evidence type="ECO:0000256" key="1">
    <source>
        <dbReference type="SAM" id="Phobius"/>
    </source>
</evidence>
<protein>
    <submittedName>
        <fullName evidence="3">Uncharacterized protein</fullName>
    </submittedName>
</protein>
<proteinExistence type="predicted"/>
<sequence>MYILITQENVEHFSPLNRYLTTGSPETECFYPTNHADHVIGHEQLHSLSLERRQAEKAYFGQKVVQVTGSWPLFLCRFVLGSYITVAAILILRAHVRSLGIPFDSGTLHAIVIRR</sequence>
<dbReference type="AlphaFoldDB" id="A0A4E9E788"/>
<dbReference type="EMBL" id="CAJPIJ010000153">
    <property type="protein sequence ID" value="CAG1993369.1"/>
    <property type="molecule type" value="Genomic_DNA"/>
</dbReference>
<evidence type="ECO:0000313" key="2">
    <source>
        <dbReference type="EMBL" id="CAG1993369.1"/>
    </source>
</evidence>
<keyword evidence="1" id="KW-0472">Membrane</keyword>
<accession>A0A4E9E788</accession>
<evidence type="ECO:0000313" key="3">
    <source>
        <dbReference type="EMBL" id="VIO56046.1"/>
    </source>
</evidence>
<gene>
    <name evidence="3" type="ORF">FUG_LOCUS188029</name>
    <name evidence="2" type="ORF">MDCFG202_LOCUS369223</name>
</gene>